<feature type="domain" description="NTR" evidence="4">
    <location>
        <begin position="43"/>
        <end position="167"/>
    </location>
</feature>
<evidence type="ECO:0000313" key="6">
    <source>
        <dbReference type="Proteomes" id="UP000287033"/>
    </source>
</evidence>
<dbReference type="GO" id="GO:0005576">
    <property type="term" value="C:extracellular region"/>
    <property type="evidence" value="ECO:0007669"/>
    <property type="project" value="UniProtKB-SubCell"/>
</dbReference>
<keyword evidence="2" id="KW-0964">Secreted</keyword>
<keyword evidence="3" id="KW-1015">Disulfide bond</keyword>
<protein>
    <recommendedName>
        <fullName evidence="4">NTR domain-containing protein</fullName>
    </recommendedName>
</protein>
<dbReference type="InterPro" id="IPR001134">
    <property type="entry name" value="Netrin_domain"/>
</dbReference>
<dbReference type="OMA" id="PATEEXL"/>
<dbReference type="CDD" id="cd03580">
    <property type="entry name" value="NTR_Sfrp1_like"/>
    <property type="match status" value="1"/>
</dbReference>
<comment type="caution">
    <text evidence="5">The sequence shown here is derived from an EMBL/GenBank/DDBJ whole genome shotgun (WGS) entry which is preliminary data.</text>
</comment>
<dbReference type="EMBL" id="BEZZ01001837">
    <property type="protein sequence ID" value="GCC20562.1"/>
    <property type="molecule type" value="Genomic_DNA"/>
</dbReference>
<dbReference type="Gene3D" id="2.40.50.120">
    <property type="match status" value="1"/>
</dbReference>
<dbReference type="InterPro" id="IPR018933">
    <property type="entry name" value="Netrin_module_non-TIMP"/>
</dbReference>
<evidence type="ECO:0000313" key="5">
    <source>
        <dbReference type="EMBL" id="GCC20562.1"/>
    </source>
</evidence>
<dbReference type="AlphaFoldDB" id="A0A401RQY3"/>
<evidence type="ECO:0000259" key="4">
    <source>
        <dbReference type="PROSITE" id="PS50189"/>
    </source>
</evidence>
<gene>
    <name evidence="5" type="ORF">chiPu_0019124</name>
</gene>
<dbReference type="SUPFAM" id="SSF50242">
    <property type="entry name" value="TIMP-like"/>
    <property type="match status" value="1"/>
</dbReference>
<evidence type="ECO:0000256" key="3">
    <source>
        <dbReference type="ARBA" id="ARBA00023157"/>
    </source>
</evidence>
<dbReference type="Proteomes" id="UP000287033">
    <property type="component" value="Unassembled WGS sequence"/>
</dbReference>
<dbReference type="STRING" id="137246.A0A401RQY3"/>
<sequence length="167" mass="18832">MSAFGFPWPDMLDCNRFPVDNDLCIPSATSEEDGPLQEEPQICEACKAEGGAERSILTQLCNNDFVLKIKVKEISYLDRDAMIIPEGRSRLLYGPEGWTDSGDERLELWLPGGSGCTCDELRDLSASYLLTGRKQAEGRLLVTSIRHWRGGKRELRKMTRSFKKARC</sequence>
<dbReference type="SUPFAM" id="SSF63501">
    <property type="entry name" value="Frizzled cysteine-rich domain"/>
    <property type="match status" value="1"/>
</dbReference>
<dbReference type="Pfam" id="PF01759">
    <property type="entry name" value="NTR"/>
    <property type="match status" value="1"/>
</dbReference>
<accession>A0A401RQY3</accession>
<dbReference type="OrthoDB" id="5985572at2759"/>
<proteinExistence type="predicted"/>
<keyword evidence="6" id="KW-1185">Reference proteome</keyword>
<evidence type="ECO:0000256" key="2">
    <source>
        <dbReference type="ARBA" id="ARBA00022525"/>
    </source>
</evidence>
<dbReference type="InterPro" id="IPR036790">
    <property type="entry name" value="Frizzled_dom_sf"/>
</dbReference>
<name>A0A401RQY3_CHIPU</name>
<reference evidence="5 6" key="1">
    <citation type="journal article" date="2018" name="Nat. Ecol. Evol.">
        <title>Shark genomes provide insights into elasmobranch evolution and the origin of vertebrates.</title>
        <authorList>
            <person name="Hara Y"/>
            <person name="Yamaguchi K"/>
            <person name="Onimaru K"/>
            <person name="Kadota M"/>
            <person name="Koyanagi M"/>
            <person name="Keeley SD"/>
            <person name="Tatsumi K"/>
            <person name="Tanaka K"/>
            <person name="Motone F"/>
            <person name="Kageyama Y"/>
            <person name="Nozu R"/>
            <person name="Adachi N"/>
            <person name="Nishimura O"/>
            <person name="Nakagawa R"/>
            <person name="Tanegashima C"/>
            <person name="Kiyatake I"/>
            <person name="Matsumoto R"/>
            <person name="Murakumo K"/>
            <person name="Nishida K"/>
            <person name="Terakita A"/>
            <person name="Kuratani S"/>
            <person name="Sato K"/>
            <person name="Hyodo S Kuraku.S."/>
        </authorList>
    </citation>
    <scope>NUCLEOTIDE SEQUENCE [LARGE SCALE GENOMIC DNA]</scope>
</reference>
<evidence type="ECO:0000256" key="1">
    <source>
        <dbReference type="ARBA" id="ARBA00004613"/>
    </source>
</evidence>
<comment type="subcellular location">
    <subcellularLocation>
        <location evidence="1">Secreted</location>
    </subcellularLocation>
</comment>
<dbReference type="PROSITE" id="PS50189">
    <property type="entry name" value="NTR"/>
    <property type="match status" value="1"/>
</dbReference>
<organism evidence="5 6">
    <name type="scientific">Chiloscyllium punctatum</name>
    <name type="common">Brownbanded bambooshark</name>
    <name type="synonym">Hemiscyllium punctatum</name>
    <dbReference type="NCBI Taxonomy" id="137246"/>
    <lineage>
        <taxon>Eukaryota</taxon>
        <taxon>Metazoa</taxon>
        <taxon>Chordata</taxon>
        <taxon>Craniata</taxon>
        <taxon>Vertebrata</taxon>
        <taxon>Chondrichthyes</taxon>
        <taxon>Elasmobranchii</taxon>
        <taxon>Galeomorphii</taxon>
        <taxon>Galeoidea</taxon>
        <taxon>Orectolobiformes</taxon>
        <taxon>Hemiscylliidae</taxon>
        <taxon>Chiloscyllium</taxon>
    </lineage>
</organism>
<dbReference type="InterPro" id="IPR008993">
    <property type="entry name" value="TIMP-like_OB-fold"/>
</dbReference>